<dbReference type="Pfam" id="PF08016">
    <property type="entry name" value="PKD_channel"/>
    <property type="match status" value="1"/>
</dbReference>
<feature type="compositionally biased region" description="Basic residues" evidence="7">
    <location>
        <begin position="755"/>
        <end position="772"/>
    </location>
</feature>
<dbReference type="InterPro" id="IPR036388">
    <property type="entry name" value="WH-like_DNA-bd_sf"/>
</dbReference>
<evidence type="ECO:0000259" key="9">
    <source>
        <dbReference type="PROSITE" id="PS51504"/>
    </source>
</evidence>
<sequence>MGLPKIDVSILKRAWESRQRRMKVSKTLAEIMSYLVYVVFILCVANVGFSSAGYHFHKSVSTTFDNKLFKVGKRSDVQQWLEGTVVPGLFAEKARVRRSTTASGHIPNVDAHLFRLTVPHLRQQRMSSNGNDHMADWYPSSNSTELSRFHVPSAWNVSKDHGKNFLPYVGKMGVYDDSGYFAQLGNTKEQAMGILSHLFNNNWTDSQTRAVFVEFALLSNNVKLVCVVTYLMEYTPTGGVFPSRWMSVFQLHDYVGAQGVLMAAVQLCFAAIVLIQTFREMKAAFRLRCEYFLQFWNAVEVFNLTFSWLAIAIGVTKVVISESTSFGAKERQSDSVHETLVQLASISALFTWVAAAVAFINVIKLIKLLRFNAIIASFSSCLRIMSKDLLTFMAIYFIAFLAFVQFGWLAFGTEHSNFKSFADSTESSFVMSLGNINSVVSLLRNNSMAPVYLLLFVVTMMFILLNLLISVINEALATMREVKLSREQADIAQGMWEMAWRITGRRRDVKGQNLLAFEGKAPAVELDDIVTDIEMKVEELYSEWKTMNEFLGDSAHKKENAIGKAKYLSANYSKMSDEELGSASGSESAEESSGPEAAVATAGAAGKAARPPSNHPTTLDMVVEAIEALGDSKGASVQAIKQWIPARYPTVDPARLGSLVKKALAKGLETGRLVRPKKSEGMTGATGRFKVGKPPKPEKKPAKKKPAAKKAKPKKAVDFENGDASSESSPEENGVYDYPDEESEEEEDSPPSPPPKKKAVSKAKKPATKTKKSPKEKEPAKKTKAAAEKTKKAAKEPKENGTSKPKSKTKAAAKKEATKDVKKSPKKTAAKPRGRPKKVVAESD</sequence>
<feature type="compositionally biased region" description="Acidic residues" evidence="7">
    <location>
        <begin position="738"/>
        <end position="749"/>
    </location>
</feature>
<feature type="transmembrane region" description="Helical" evidence="8">
    <location>
        <begin position="211"/>
        <end position="234"/>
    </location>
</feature>
<dbReference type="Pfam" id="PF00538">
    <property type="entry name" value="Linker_histone"/>
    <property type="match status" value="1"/>
</dbReference>
<dbReference type="SMART" id="SM00526">
    <property type="entry name" value="H15"/>
    <property type="match status" value="1"/>
</dbReference>
<comment type="similarity">
    <text evidence="2">Belongs to the polycystin family.</text>
</comment>
<dbReference type="GO" id="GO:0005262">
    <property type="term" value="F:calcium channel activity"/>
    <property type="evidence" value="ECO:0007669"/>
    <property type="project" value="TreeGrafter"/>
</dbReference>
<feature type="transmembrane region" description="Helical" evidence="8">
    <location>
        <begin position="254"/>
        <end position="275"/>
    </location>
</feature>
<feature type="region of interest" description="Disordered" evidence="7">
    <location>
        <begin position="578"/>
        <end position="616"/>
    </location>
</feature>
<keyword evidence="6" id="KW-0325">Glycoprotein</keyword>
<evidence type="ECO:0000256" key="1">
    <source>
        <dbReference type="ARBA" id="ARBA00004141"/>
    </source>
</evidence>
<dbReference type="InterPro" id="IPR013122">
    <property type="entry name" value="PKD1_2_channel"/>
</dbReference>
<gene>
    <name evidence="10" type="primary">PKD2</name>
    <name evidence="10" type="ORF">BLAG_LOCUS1483</name>
</gene>
<dbReference type="Proteomes" id="UP000838412">
    <property type="component" value="Chromosome 1"/>
</dbReference>
<dbReference type="PANTHER" id="PTHR10877">
    <property type="entry name" value="POLYCYSTIN FAMILY MEMBER"/>
    <property type="match status" value="1"/>
</dbReference>
<comment type="subcellular location">
    <subcellularLocation>
        <location evidence="1">Membrane</location>
        <topology evidence="1">Multi-pass membrane protein</topology>
    </subcellularLocation>
</comment>
<dbReference type="PROSITE" id="PS51504">
    <property type="entry name" value="H15"/>
    <property type="match status" value="1"/>
</dbReference>
<feature type="compositionally biased region" description="Basic and acidic residues" evidence="7">
    <location>
        <begin position="813"/>
        <end position="823"/>
    </location>
</feature>
<dbReference type="InterPro" id="IPR005818">
    <property type="entry name" value="Histone_H1/H5_H15"/>
</dbReference>
<feature type="domain" description="H15" evidence="9">
    <location>
        <begin position="614"/>
        <end position="693"/>
    </location>
</feature>
<evidence type="ECO:0000256" key="5">
    <source>
        <dbReference type="ARBA" id="ARBA00023136"/>
    </source>
</evidence>
<feature type="compositionally biased region" description="Low complexity" evidence="7">
    <location>
        <begin position="581"/>
        <end position="609"/>
    </location>
</feature>
<accession>A0A8J9VM40</accession>
<keyword evidence="11" id="KW-1185">Reference proteome</keyword>
<dbReference type="Gene3D" id="1.10.10.10">
    <property type="entry name" value="Winged helix-like DNA-binding domain superfamily/Winged helix DNA-binding domain"/>
    <property type="match status" value="1"/>
</dbReference>
<dbReference type="GO" id="GO:0003677">
    <property type="term" value="F:DNA binding"/>
    <property type="evidence" value="ECO:0007669"/>
    <property type="project" value="InterPro"/>
</dbReference>
<dbReference type="AlphaFoldDB" id="A0A8J9VM40"/>
<dbReference type="OrthoDB" id="1110759at2759"/>
<feature type="compositionally biased region" description="Basic residues" evidence="7">
    <location>
        <begin position="701"/>
        <end position="714"/>
    </location>
</feature>
<dbReference type="PRINTS" id="PR01433">
    <property type="entry name" value="POLYCYSTIN2"/>
</dbReference>
<evidence type="ECO:0000256" key="7">
    <source>
        <dbReference type="SAM" id="MobiDB-lite"/>
    </source>
</evidence>
<dbReference type="SUPFAM" id="SSF46785">
    <property type="entry name" value="Winged helix' DNA-binding domain"/>
    <property type="match status" value="1"/>
</dbReference>
<name>A0A8J9VM40_BRALA</name>
<dbReference type="GO" id="GO:0016020">
    <property type="term" value="C:membrane"/>
    <property type="evidence" value="ECO:0007669"/>
    <property type="project" value="UniProtKB-SubCell"/>
</dbReference>
<keyword evidence="3 8" id="KW-0812">Transmembrane</keyword>
<feature type="compositionally biased region" description="Basic residues" evidence="7">
    <location>
        <begin position="824"/>
        <end position="838"/>
    </location>
</feature>
<feature type="transmembrane region" description="Helical" evidence="8">
    <location>
        <begin position="451"/>
        <end position="476"/>
    </location>
</feature>
<dbReference type="InterPro" id="IPR036390">
    <property type="entry name" value="WH_DNA-bd_sf"/>
</dbReference>
<dbReference type="GO" id="GO:0006334">
    <property type="term" value="P:nucleosome assembly"/>
    <property type="evidence" value="ECO:0007669"/>
    <property type="project" value="InterPro"/>
</dbReference>
<evidence type="ECO:0000256" key="6">
    <source>
        <dbReference type="ARBA" id="ARBA00023180"/>
    </source>
</evidence>
<feature type="transmembrane region" description="Helical" evidence="8">
    <location>
        <begin position="295"/>
        <end position="320"/>
    </location>
</feature>
<keyword evidence="4 8" id="KW-1133">Transmembrane helix</keyword>
<evidence type="ECO:0000313" key="10">
    <source>
        <dbReference type="EMBL" id="CAH1232289.1"/>
    </source>
</evidence>
<dbReference type="PANTHER" id="PTHR10877:SF194">
    <property type="entry name" value="LOCATION OF VULVA DEFECTIVE 1"/>
    <property type="match status" value="1"/>
</dbReference>
<keyword evidence="5 8" id="KW-0472">Membrane</keyword>
<dbReference type="EMBL" id="OV696686">
    <property type="protein sequence ID" value="CAH1232289.1"/>
    <property type="molecule type" value="Genomic_DNA"/>
</dbReference>
<feature type="region of interest" description="Disordered" evidence="7">
    <location>
        <begin position="667"/>
        <end position="844"/>
    </location>
</feature>
<protein>
    <submittedName>
        <fullName evidence="10">PKD2 protein</fullName>
    </submittedName>
</protein>
<feature type="transmembrane region" description="Helical" evidence="8">
    <location>
        <begin position="340"/>
        <end position="363"/>
    </location>
</feature>
<dbReference type="InterPro" id="IPR051223">
    <property type="entry name" value="Polycystin"/>
</dbReference>
<evidence type="ECO:0000256" key="3">
    <source>
        <dbReference type="ARBA" id="ARBA00022692"/>
    </source>
</evidence>
<dbReference type="InterPro" id="IPR046791">
    <property type="entry name" value="Polycystin_dom"/>
</dbReference>
<dbReference type="GO" id="GO:0005509">
    <property type="term" value="F:calcium ion binding"/>
    <property type="evidence" value="ECO:0007669"/>
    <property type="project" value="InterPro"/>
</dbReference>
<dbReference type="CDD" id="cd00073">
    <property type="entry name" value="H15"/>
    <property type="match status" value="1"/>
</dbReference>
<dbReference type="GO" id="GO:0050982">
    <property type="term" value="P:detection of mechanical stimulus"/>
    <property type="evidence" value="ECO:0007669"/>
    <property type="project" value="TreeGrafter"/>
</dbReference>
<organism evidence="10 11">
    <name type="scientific">Branchiostoma lanceolatum</name>
    <name type="common">Common lancelet</name>
    <name type="synonym">Amphioxus lanceolatum</name>
    <dbReference type="NCBI Taxonomy" id="7740"/>
    <lineage>
        <taxon>Eukaryota</taxon>
        <taxon>Metazoa</taxon>
        <taxon>Chordata</taxon>
        <taxon>Cephalochordata</taxon>
        <taxon>Leptocardii</taxon>
        <taxon>Amphioxiformes</taxon>
        <taxon>Branchiostomatidae</taxon>
        <taxon>Branchiostoma</taxon>
    </lineage>
</organism>
<dbReference type="Gene3D" id="1.10.287.70">
    <property type="match status" value="1"/>
</dbReference>
<feature type="transmembrane region" description="Helical" evidence="8">
    <location>
        <begin position="389"/>
        <end position="411"/>
    </location>
</feature>
<dbReference type="Pfam" id="PF20519">
    <property type="entry name" value="Polycystin_dom"/>
    <property type="match status" value="1"/>
</dbReference>
<evidence type="ECO:0000313" key="11">
    <source>
        <dbReference type="Proteomes" id="UP000838412"/>
    </source>
</evidence>
<feature type="transmembrane region" description="Helical" evidence="8">
    <location>
        <begin position="31"/>
        <end position="49"/>
    </location>
</feature>
<evidence type="ECO:0000256" key="2">
    <source>
        <dbReference type="ARBA" id="ARBA00007200"/>
    </source>
</evidence>
<proteinExistence type="inferred from homology"/>
<feature type="compositionally biased region" description="Basic and acidic residues" evidence="7">
    <location>
        <begin position="773"/>
        <end position="801"/>
    </location>
</feature>
<evidence type="ECO:0000256" key="4">
    <source>
        <dbReference type="ARBA" id="ARBA00022989"/>
    </source>
</evidence>
<dbReference type="InterPro" id="IPR003915">
    <property type="entry name" value="PKD_2"/>
</dbReference>
<reference evidence="10" key="1">
    <citation type="submission" date="2022-01" db="EMBL/GenBank/DDBJ databases">
        <authorList>
            <person name="Braso-Vives M."/>
        </authorList>
    </citation>
    <scope>NUCLEOTIDE SEQUENCE</scope>
</reference>
<evidence type="ECO:0000256" key="8">
    <source>
        <dbReference type="SAM" id="Phobius"/>
    </source>
</evidence>
<dbReference type="GO" id="GO:0000786">
    <property type="term" value="C:nucleosome"/>
    <property type="evidence" value="ECO:0007669"/>
    <property type="project" value="InterPro"/>
</dbReference>